<organism evidence="1 2">
    <name type="scientific">Altererythrobacter rubellus</name>
    <dbReference type="NCBI Taxonomy" id="2173831"/>
    <lineage>
        <taxon>Bacteria</taxon>
        <taxon>Pseudomonadati</taxon>
        <taxon>Pseudomonadota</taxon>
        <taxon>Alphaproteobacteria</taxon>
        <taxon>Sphingomonadales</taxon>
        <taxon>Erythrobacteraceae</taxon>
        <taxon>Altererythrobacter</taxon>
    </lineage>
</organism>
<reference evidence="1 2" key="1">
    <citation type="submission" date="2023-06" db="EMBL/GenBank/DDBJ databases">
        <title>Altererythrobacter rubellus NBRC 112769 genome.</title>
        <authorList>
            <person name="Zhang K."/>
        </authorList>
    </citation>
    <scope>NUCLEOTIDE SEQUENCE [LARGE SCALE GENOMIC DNA]</scope>
    <source>
        <strain evidence="1 2">NBRC 112769</strain>
    </source>
</reference>
<dbReference type="AlphaFoldDB" id="A0A9Y2B451"/>
<dbReference type="RefSeq" id="WP_285976743.1">
    <property type="nucleotide sequence ID" value="NZ_CP127221.1"/>
</dbReference>
<name>A0A9Y2B451_9SPHN</name>
<dbReference type="EMBL" id="CP127221">
    <property type="protein sequence ID" value="WIW96437.1"/>
    <property type="molecule type" value="Genomic_DNA"/>
</dbReference>
<dbReference type="KEGG" id="arue:QQX03_04870"/>
<evidence type="ECO:0000313" key="1">
    <source>
        <dbReference type="EMBL" id="WIW96437.1"/>
    </source>
</evidence>
<gene>
    <name evidence="1" type="ORF">QQX03_04870</name>
</gene>
<evidence type="ECO:0000313" key="2">
    <source>
        <dbReference type="Proteomes" id="UP001231445"/>
    </source>
</evidence>
<protein>
    <submittedName>
        <fullName evidence="1">Uncharacterized protein</fullName>
    </submittedName>
</protein>
<proteinExistence type="predicted"/>
<dbReference type="Proteomes" id="UP001231445">
    <property type="component" value="Chromosome"/>
</dbReference>
<accession>A0A9Y2B451</accession>
<sequence length="70" mass="7716">MMVAAITEAERTSENAAAKTLFVVSALKNMGAIPFSICSGEPFRRMPNTRQGPCQFRKMAEFCGFPNIRS</sequence>
<keyword evidence="2" id="KW-1185">Reference proteome</keyword>